<evidence type="ECO:0000313" key="1">
    <source>
        <dbReference type="EMBL" id="KAG7042147.1"/>
    </source>
</evidence>
<dbReference type="AlphaFoldDB" id="A0A9P7UC53"/>
<name>A0A9P7UC53_9PEZI</name>
<evidence type="ECO:0000313" key="2">
    <source>
        <dbReference type="Proteomes" id="UP000699042"/>
    </source>
</evidence>
<reference evidence="1" key="1">
    <citation type="submission" date="2021-05" db="EMBL/GenBank/DDBJ databases">
        <title>Comparative genomics of three Colletotrichum scovillei strains and genetic complementation revealed genes involved fungal growth and virulence on chili pepper.</title>
        <authorList>
            <person name="Hsieh D.-K."/>
            <person name="Chuang S.-C."/>
            <person name="Chen C.-Y."/>
            <person name="Chao Y.-T."/>
            <person name="Lu M.-Y.J."/>
            <person name="Lee M.-H."/>
            <person name="Shih M.-C."/>
        </authorList>
    </citation>
    <scope>NUCLEOTIDE SEQUENCE</scope>
    <source>
        <strain evidence="1">Coll-153</strain>
    </source>
</reference>
<keyword evidence="1" id="KW-0418">Kinase</keyword>
<protein>
    <submittedName>
        <fullName evidence="1">Uridylate kinase</fullName>
    </submittedName>
</protein>
<sequence>MERGEESPHADIIRANMLAGTIGPIEITMAILKDRITKLMEGGTRVFILDDDFRKHEKLTVVDAEPSVAKIHEELVTIVSSVAELLH</sequence>
<dbReference type="Proteomes" id="UP000699042">
    <property type="component" value="Unassembled WGS sequence"/>
</dbReference>
<accession>A0A9P7UC53</accession>
<keyword evidence="2" id="KW-1185">Reference proteome</keyword>
<keyword evidence="1" id="KW-0808">Transferase</keyword>
<organism evidence="1 2">
    <name type="scientific">Colletotrichum scovillei</name>
    <dbReference type="NCBI Taxonomy" id="1209932"/>
    <lineage>
        <taxon>Eukaryota</taxon>
        <taxon>Fungi</taxon>
        <taxon>Dikarya</taxon>
        <taxon>Ascomycota</taxon>
        <taxon>Pezizomycotina</taxon>
        <taxon>Sordariomycetes</taxon>
        <taxon>Hypocreomycetidae</taxon>
        <taxon>Glomerellales</taxon>
        <taxon>Glomerellaceae</taxon>
        <taxon>Colletotrichum</taxon>
        <taxon>Colletotrichum acutatum species complex</taxon>
    </lineage>
</organism>
<dbReference type="EMBL" id="JAESDN010000013">
    <property type="protein sequence ID" value="KAG7042147.1"/>
    <property type="molecule type" value="Genomic_DNA"/>
</dbReference>
<comment type="caution">
    <text evidence="1">The sequence shown here is derived from an EMBL/GenBank/DDBJ whole genome shotgun (WGS) entry which is preliminary data.</text>
</comment>
<proteinExistence type="predicted"/>
<gene>
    <name evidence="1" type="ORF">JMJ77_010250</name>
</gene>
<dbReference type="GO" id="GO:0016301">
    <property type="term" value="F:kinase activity"/>
    <property type="evidence" value="ECO:0007669"/>
    <property type="project" value="UniProtKB-KW"/>
</dbReference>